<dbReference type="InterPro" id="IPR051782">
    <property type="entry name" value="ABC_Transporter_VariousFunc"/>
</dbReference>
<evidence type="ECO:0000259" key="4">
    <source>
        <dbReference type="PROSITE" id="PS50893"/>
    </source>
</evidence>
<evidence type="ECO:0000313" key="6">
    <source>
        <dbReference type="Proteomes" id="UP000447833"/>
    </source>
</evidence>
<reference evidence="5 6" key="1">
    <citation type="submission" date="2019-11" db="EMBL/GenBank/DDBJ databases">
        <title>Genome sequences of 17 halophilic strains isolated from different environments.</title>
        <authorList>
            <person name="Furrow R.E."/>
        </authorList>
    </citation>
    <scope>NUCLEOTIDE SEQUENCE [LARGE SCALE GENOMIC DNA]</scope>
    <source>
        <strain evidence="5 6">22506_14_FS</strain>
    </source>
</reference>
<dbReference type="InterPro" id="IPR027417">
    <property type="entry name" value="P-loop_NTPase"/>
</dbReference>
<dbReference type="InterPro" id="IPR003593">
    <property type="entry name" value="AAA+_ATPase"/>
</dbReference>
<dbReference type="Pfam" id="PF00005">
    <property type="entry name" value="ABC_tran"/>
    <property type="match status" value="1"/>
</dbReference>
<feature type="domain" description="ABC transporter" evidence="4">
    <location>
        <begin position="5"/>
        <end position="229"/>
    </location>
</feature>
<evidence type="ECO:0000313" key="5">
    <source>
        <dbReference type="EMBL" id="MYL62195.1"/>
    </source>
</evidence>
<dbReference type="InterPro" id="IPR017871">
    <property type="entry name" value="ABC_transporter-like_CS"/>
</dbReference>
<accession>A0A845EVU9</accession>
<gene>
    <name evidence="5" type="ORF">GLW07_02375</name>
</gene>
<name>A0A845EVU9_9BACL</name>
<proteinExistence type="predicted"/>
<dbReference type="InterPro" id="IPR003439">
    <property type="entry name" value="ABC_transporter-like_ATP-bd"/>
</dbReference>
<dbReference type="SMART" id="SM00382">
    <property type="entry name" value="AAA"/>
    <property type="match status" value="1"/>
</dbReference>
<dbReference type="PROSITE" id="PS50893">
    <property type="entry name" value="ABC_TRANSPORTER_2"/>
    <property type="match status" value="1"/>
</dbReference>
<dbReference type="PROSITE" id="PS00211">
    <property type="entry name" value="ABC_TRANSPORTER_1"/>
    <property type="match status" value="1"/>
</dbReference>
<keyword evidence="2" id="KW-0547">Nucleotide-binding</keyword>
<dbReference type="RefSeq" id="WP_160918067.1">
    <property type="nucleotide sequence ID" value="NZ_WMEY01000001.1"/>
</dbReference>
<dbReference type="EMBL" id="WMEY01000001">
    <property type="protein sequence ID" value="MYL62195.1"/>
    <property type="molecule type" value="Genomic_DNA"/>
</dbReference>
<dbReference type="Gene3D" id="3.40.50.300">
    <property type="entry name" value="P-loop containing nucleotide triphosphate hydrolases"/>
    <property type="match status" value="1"/>
</dbReference>
<comment type="caution">
    <text evidence="5">The sequence shown here is derived from an EMBL/GenBank/DDBJ whole genome shotgun (WGS) entry which is preliminary data.</text>
</comment>
<dbReference type="AlphaFoldDB" id="A0A845EVU9"/>
<dbReference type="Proteomes" id="UP000447833">
    <property type="component" value="Unassembled WGS sequence"/>
</dbReference>
<dbReference type="PANTHER" id="PTHR42939">
    <property type="entry name" value="ABC TRANSPORTER ATP-BINDING PROTEIN ALBC-RELATED"/>
    <property type="match status" value="1"/>
</dbReference>
<evidence type="ECO:0000256" key="3">
    <source>
        <dbReference type="ARBA" id="ARBA00022840"/>
    </source>
</evidence>
<organism evidence="5 6">
    <name type="scientific">Guptibacillus hwajinpoensis</name>
    <dbReference type="NCBI Taxonomy" id="208199"/>
    <lineage>
        <taxon>Bacteria</taxon>
        <taxon>Bacillati</taxon>
        <taxon>Bacillota</taxon>
        <taxon>Bacilli</taxon>
        <taxon>Bacillales</taxon>
        <taxon>Guptibacillaceae</taxon>
        <taxon>Guptibacillus</taxon>
    </lineage>
</organism>
<protein>
    <submittedName>
        <fullName evidence="5">ATP-binding cassette domain-containing protein</fullName>
    </submittedName>
</protein>
<dbReference type="PANTHER" id="PTHR42939:SF1">
    <property type="entry name" value="ABC TRANSPORTER ATP-BINDING PROTEIN ALBC-RELATED"/>
    <property type="match status" value="1"/>
</dbReference>
<keyword evidence="1" id="KW-0813">Transport</keyword>
<dbReference type="GO" id="GO:0005524">
    <property type="term" value="F:ATP binding"/>
    <property type="evidence" value="ECO:0007669"/>
    <property type="project" value="UniProtKB-KW"/>
</dbReference>
<evidence type="ECO:0000256" key="1">
    <source>
        <dbReference type="ARBA" id="ARBA00022448"/>
    </source>
</evidence>
<dbReference type="GO" id="GO:0016887">
    <property type="term" value="F:ATP hydrolysis activity"/>
    <property type="evidence" value="ECO:0007669"/>
    <property type="project" value="InterPro"/>
</dbReference>
<sequence length="237" mass="26556">MEPLLSFNQVSKTIGNKKILKDLTFNIPTGKIIAFLGQNGAGKTTSLKIASGLMDIDSGEVQFLGKPIDKSKKDVMFIPDYPFLYDELTGEEYIRFTAELFKIRVNKAIIGEKVKYFDLQNEVGKKIKNLSLGNKKKLTLLTTLLNNPKLLLLDEFISGIDPINMKKTKTILRNYVNEGNSILLSTHQLEVAQNFCESLIFINNGEVLQSNIDVAAVTNKDNSLEDYFIRTLSEGVN</sequence>
<evidence type="ECO:0000256" key="2">
    <source>
        <dbReference type="ARBA" id="ARBA00022741"/>
    </source>
</evidence>
<dbReference type="SUPFAM" id="SSF52540">
    <property type="entry name" value="P-loop containing nucleoside triphosphate hydrolases"/>
    <property type="match status" value="1"/>
</dbReference>
<keyword evidence="3 5" id="KW-0067">ATP-binding</keyword>